<sequence>MHNLSTNFNQFLEITKSVFKSTINKDNDFIFYLGKSKLSDCELIALVLTAESLGIDSENYLFGKLKSDYSSEFPQLIHRCNFNREKKSNLSLVAAAQ</sequence>
<gene>
    <name evidence="1" type="ORF">ADIARSV_4159</name>
</gene>
<reference evidence="1 2" key="1">
    <citation type="journal article" date="2013" name="Genome Announc.">
        <title>Draft Genome Sequence of Arcticibacter svalbardensis Strain MN12-7T, a Member of the Family Sphingobacteriaceae Isolated from an Arctic Soil Sample.</title>
        <authorList>
            <person name="Shivaji S."/>
            <person name="Ara S."/>
            <person name="Prasad S."/>
            <person name="Manasa B.P."/>
            <person name="Begum Z."/>
            <person name="Singh A."/>
            <person name="Kumar Pinnaka A."/>
        </authorList>
    </citation>
    <scope>NUCLEOTIDE SEQUENCE [LARGE SCALE GENOMIC DNA]</scope>
    <source>
        <strain evidence="1 2">MN12-7</strain>
    </source>
</reference>
<dbReference type="AlphaFoldDB" id="R9GLG3"/>
<accession>R9GLG3</accession>
<organism evidence="1 2">
    <name type="scientific">Arcticibacter svalbardensis MN12-7</name>
    <dbReference type="NCBI Taxonomy" id="1150600"/>
    <lineage>
        <taxon>Bacteria</taxon>
        <taxon>Pseudomonadati</taxon>
        <taxon>Bacteroidota</taxon>
        <taxon>Sphingobacteriia</taxon>
        <taxon>Sphingobacteriales</taxon>
        <taxon>Sphingobacteriaceae</taxon>
        <taxon>Arcticibacter</taxon>
    </lineage>
</organism>
<dbReference type="EMBL" id="AQPN01000145">
    <property type="protein sequence ID" value="EOR92647.1"/>
    <property type="molecule type" value="Genomic_DNA"/>
</dbReference>
<proteinExistence type="predicted"/>
<evidence type="ECO:0000313" key="2">
    <source>
        <dbReference type="Proteomes" id="UP000014174"/>
    </source>
</evidence>
<dbReference type="OrthoDB" id="706456at2"/>
<keyword evidence="2" id="KW-1185">Reference proteome</keyword>
<dbReference type="Proteomes" id="UP000014174">
    <property type="component" value="Unassembled WGS sequence"/>
</dbReference>
<dbReference type="STRING" id="1150600.ADIARSV_4159"/>
<name>R9GLG3_9SPHI</name>
<evidence type="ECO:0000313" key="1">
    <source>
        <dbReference type="EMBL" id="EOR92647.1"/>
    </source>
</evidence>
<comment type="caution">
    <text evidence="1">The sequence shown here is derived from an EMBL/GenBank/DDBJ whole genome shotgun (WGS) entry which is preliminary data.</text>
</comment>
<dbReference type="RefSeq" id="WP_016197377.1">
    <property type="nucleotide sequence ID" value="NZ_AQPN01000145.1"/>
</dbReference>
<dbReference type="eggNOG" id="COG3039">
    <property type="taxonomic scope" value="Bacteria"/>
</dbReference>
<protein>
    <submittedName>
        <fullName evidence="1">Uncharacterized protein</fullName>
    </submittedName>
</protein>